<dbReference type="Pfam" id="PF01593">
    <property type="entry name" value="Amino_oxidase"/>
    <property type="match status" value="1"/>
</dbReference>
<dbReference type="STRING" id="660517.SAMN04487946_11440"/>
<dbReference type="OrthoDB" id="11867at2157"/>
<dbReference type="PANTHER" id="PTHR42923">
    <property type="entry name" value="PROTOPORPHYRINOGEN OXIDASE"/>
    <property type="match status" value="1"/>
</dbReference>
<feature type="region of interest" description="Disordered" evidence="1">
    <location>
        <begin position="444"/>
        <end position="480"/>
    </location>
</feature>
<evidence type="ECO:0000256" key="1">
    <source>
        <dbReference type="SAM" id="MobiDB-lite"/>
    </source>
</evidence>
<dbReference type="Proteomes" id="UP000199170">
    <property type="component" value="Unassembled WGS sequence"/>
</dbReference>
<sequence>MIGVVGGGIAGLAAAHRLQQQGHDIQVFEATDQIGGLAATYETAGDQIEQFYHHLSKSEETIVELAEELGLGDRIEWRVGTNGYYVDGVVHPLDTPWEILAYPHMSLYDKFRLGMLTQGIDVRGLVPNFDAYDDLSEYEHDTVREFVEEHTTESVYENFVDPLLDGKYGDRKDDISAAWFLGRVRFRGERDLLRGEILGYFDGGFGRLLDALVDAVGRANITTNAPVTDLTVDDGAVQSLTVATEGRGDGPAGDVATETHDVDAAVVATMPNVLESLTGYACDIDFQGAVCGLVTMEESLLDTYWLNVAHDAPFGALIEHTNFVERERYGGDHLLYVAAYVQDSEEELWQLDDDEVRETWLAEIESMFPDFDREVVSQFRIARNPRAAPIYERGYLDLVIPYHLDEDVGEGVYYAGMASAAQYPERSLNGGVVAGYEVADRIDDRLAGTTGSDATATPEHQPAGERDAPSADDVESETTS</sequence>
<dbReference type="InterPro" id="IPR002937">
    <property type="entry name" value="Amino_oxidase"/>
</dbReference>
<dbReference type="InterPro" id="IPR036188">
    <property type="entry name" value="FAD/NAD-bd_sf"/>
</dbReference>
<feature type="domain" description="Amine oxidase" evidence="2">
    <location>
        <begin position="9"/>
        <end position="442"/>
    </location>
</feature>
<gene>
    <name evidence="3" type="ORF">SAMN04487946_11440</name>
</gene>
<dbReference type="GO" id="GO:0016491">
    <property type="term" value="F:oxidoreductase activity"/>
    <property type="evidence" value="ECO:0007669"/>
    <property type="project" value="InterPro"/>
</dbReference>
<dbReference type="Gene3D" id="3.90.660.20">
    <property type="entry name" value="Protoporphyrinogen oxidase, mitochondrial, domain 2"/>
    <property type="match status" value="1"/>
</dbReference>
<keyword evidence="4" id="KW-1185">Reference proteome</keyword>
<dbReference type="AlphaFoldDB" id="A0A1H3JMY8"/>
<dbReference type="RefSeq" id="WP_089769096.1">
    <property type="nucleotide sequence ID" value="NZ_FNPB01000014.1"/>
</dbReference>
<dbReference type="PRINTS" id="PR00419">
    <property type="entry name" value="ADXRDTASE"/>
</dbReference>
<dbReference type="Gene3D" id="1.10.3110.10">
    <property type="entry name" value="protoporphyrinogen ix oxidase, domain 3"/>
    <property type="match status" value="1"/>
</dbReference>
<protein>
    <submittedName>
        <fullName evidence="3">Protoporphyrinogen oxidase</fullName>
    </submittedName>
</protein>
<dbReference type="SUPFAM" id="SSF51905">
    <property type="entry name" value="FAD/NAD(P)-binding domain"/>
    <property type="match status" value="1"/>
</dbReference>
<dbReference type="Gene3D" id="3.50.50.60">
    <property type="entry name" value="FAD/NAD(P)-binding domain"/>
    <property type="match status" value="1"/>
</dbReference>
<evidence type="ECO:0000313" key="4">
    <source>
        <dbReference type="Proteomes" id="UP000199170"/>
    </source>
</evidence>
<dbReference type="PANTHER" id="PTHR42923:SF3">
    <property type="entry name" value="PROTOPORPHYRINOGEN OXIDASE"/>
    <property type="match status" value="1"/>
</dbReference>
<dbReference type="EMBL" id="FNPB01000014">
    <property type="protein sequence ID" value="SDY40624.1"/>
    <property type="molecule type" value="Genomic_DNA"/>
</dbReference>
<dbReference type="InterPro" id="IPR050464">
    <property type="entry name" value="Zeta_carotene_desat/Oxidored"/>
</dbReference>
<feature type="compositionally biased region" description="Acidic residues" evidence="1">
    <location>
        <begin position="470"/>
        <end position="480"/>
    </location>
</feature>
<evidence type="ECO:0000259" key="2">
    <source>
        <dbReference type="Pfam" id="PF01593"/>
    </source>
</evidence>
<proteinExistence type="predicted"/>
<organism evidence="3 4">
    <name type="scientific">Halobellus clavatus</name>
    <dbReference type="NCBI Taxonomy" id="660517"/>
    <lineage>
        <taxon>Archaea</taxon>
        <taxon>Methanobacteriati</taxon>
        <taxon>Methanobacteriota</taxon>
        <taxon>Stenosarchaea group</taxon>
        <taxon>Halobacteria</taxon>
        <taxon>Halobacteriales</taxon>
        <taxon>Haloferacaceae</taxon>
        <taxon>Halobellus</taxon>
    </lineage>
</organism>
<evidence type="ECO:0000313" key="3">
    <source>
        <dbReference type="EMBL" id="SDY40624.1"/>
    </source>
</evidence>
<name>A0A1H3JMY8_9EURY</name>
<reference evidence="4" key="1">
    <citation type="submission" date="2016-10" db="EMBL/GenBank/DDBJ databases">
        <authorList>
            <person name="Varghese N."/>
            <person name="Submissions S."/>
        </authorList>
    </citation>
    <scope>NUCLEOTIDE SEQUENCE [LARGE SCALE GENOMIC DNA]</scope>
    <source>
        <strain evidence="4">CGMCC 1.10118</strain>
    </source>
</reference>
<dbReference type="NCBIfam" id="NF005560">
    <property type="entry name" value="PRK07233.1"/>
    <property type="match status" value="1"/>
</dbReference>
<accession>A0A1H3JMY8</accession>